<dbReference type="AlphaFoldDB" id="A0A0H4VR85"/>
<proteinExistence type="predicted"/>
<dbReference type="Proteomes" id="UP000036458">
    <property type="component" value="Chromosome"/>
</dbReference>
<feature type="transmembrane region" description="Helical" evidence="1">
    <location>
        <begin position="31"/>
        <end position="49"/>
    </location>
</feature>
<dbReference type="KEGG" id="ruf:TH63_13780"/>
<feature type="transmembrane region" description="Helical" evidence="1">
    <location>
        <begin position="55"/>
        <end position="74"/>
    </location>
</feature>
<sequence length="84" mass="9639">MSVNEINKEVEPARIRIFTYSFFKPGKLTDTYFRVAMINLFPFLYLPIIPSCKSTYQEVASVVTGLLMLCLIISSKAEWVRGKL</sequence>
<dbReference type="EMBL" id="CP010777">
    <property type="protein sequence ID" value="AKQ46452.1"/>
    <property type="molecule type" value="Genomic_DNA"/>
</dbReference>
<dbReference type="PATRIC" id="fig|1379910.4.peg.2994"/>
<evidence type="ECO:0000256" key="1">
    <source>
        <dbReference type="SAM" id="Phobius"/>
    </source>
</evidence>
<accession>A0A0H4VR85</accession>
<name>A0A0H4VR85_9BACT</name>
<keyword evidence="3" id="KW-1185">Reference proteome</keyword>
<reference evidence="2 3" key="1">
    <citation type="submission" date="2015-01" db="EMBL/GenBank/DDBJ databases">
        <title>Rufibacter sp./DG31D/ whole genome sequencing.</title>
        <authorList>
            <person name="Kim M.K."/>
            <person name="Srinivasan S."/>
            <person name="Lee J.-J."/>
        </authorList>
    </citation>
    <scope>NUCLEOTIDE SEQUENCE [LARGE SCALE GENOMIC DNA]</scope>
    <source>
        <strain evidence="2 3">DG31D</strain>
    </source>
</reference>
<keyword evidence="1" id="KW-1133">Transmembrane helix</keyword>
<evidence type="ECO:0000313" key="3">
    <source>
        <dbReference type="Proteomes" id="UP000036458"/>
    </source>
</evidence>
<evidence type="ECO:0000313" key="2">
    <source>
        <dbReference type="EMBL" id="AKQ46452.1"/>
    </source>
</evidence>
<dbReference type="STRING" id="1379910.TH63_13780"/>
<gene>
    <name evidence="2" type="ORF">TH63_13780</name>
</gene>
<keyword evidence="1" id="KW-0472">Membrane</keyword>
<protein>
    <submittedName>
        <fullName evidence="2">Uncharacterized protein</fullName>
    </submittedName>
</protein>
<keyword evidence="1" id="KW-0812">Transmembrane</keyword>
<organism evidence="2 3">
    <name type="scientific">Rufibacter radiotolerans</name>
    <dbReference type="NCBI Taxonomy" id="1379910"/>
    <lineage>
        <taxon>Bacteria</taxon>
        <taxon>Pseudomonadati</taxon>
        <taxon>Bacteroidota</taxon>
        <taxon>Cytophagia</taxon>
        <taxon>Cytophagales</taxon>
        <taxon>Hymenobacteraceae</taxon>
        <taxon>Rufibacter</taxon>
    </lineage>
</organism>